<dbReference type="InterPro" id="IPR004823">
    <property type="entry name" value="TAF_TATA-bd_Histone-like_dom"/>
</dbReference>
<evidence type="ECO:0000256" key="6">
    <source>
        <dbReference type="ARBA" id="ARBA00023125"/>
    </source>
</evidence>
<dbReference type="PANTHER" id="PTHR47828">
    <property type="entry name" value="ARCHAEAL HISTONE A"/>
    <property type="match status" value="1"/>
</dbReference>
<keyword evidence="6" id="KW-0238">DNA-binding</keyword>
<dbReference type="InterPro" id="IPR050947">
    <property type="entry name" value="Archaeal_histone_HMF"/>
</dbReference>
<dbReference type="InterPro" id="IPR003958">
    <property type="entry name" value="CBFA_NFYB_domain"/>
</dbReference>
<comment type="similarity">
    <text evidence="3">Belongs to the archaeal histone HMF family.</text>
</comment>
<dbReference type="GO" id="GO:0046982">
    <property type="term" value="F:protein heterodimerization activity"/>
    <property type="evidence" value="ECO:0007669"/>
    <property type="project" value="InterPro"/>
</dbReference>
<dbReference type="SMART" id="SM00803">
    <property type="entry name" value="TAF"/>
    <property type="match status" value="1"/>
</dbReference>
<feature type="domain" description="TATA box binding protein associated factor (TAF) histone-like fold" evidence="7">
    <location>
        <begin position="5"/>
        <end position="67"/>
    </location>
</feature>
<evidence type="ECO:0000259" key="7">
    <source>
        <dbReference type="SMART" id="SM00803"/>
    </source>
</evidence>
<keyword evidence="4" id="KW-0158">Chromosome</keyword>
<dbReference type="GO" id="GO:0003677">
    <property type="term" value="F:DNA binding"/>
    <property type="evidence" value="ECO:0007669"/>
    <property type="project" value="UniProtKB-KW"/>
</dbReference>
<dbReference type="EMBL" id="RXIF01000004">
    <property type="protein sequence ID" value="RZN64999.1"/>
    <property type="molecule type" value="Genomic_DNA"/>
</dbReference>
<comment type="subcellular location">
    <subcellularLocation>
        <location evidence="1">Chromosome</location>
    </subcellularLocation>
    <subcellularLocation>
        <location evidence="2">Cytoplasm</location>
    </subcellularLocation>
</comment>
<dbReference type="PANTHER" id="PTHR47828:SF1">
    <property type="entry name" value="ARCHAEAL HISTONE A"/>
    <property type="match status" value="1"/>
</dbReference>
<dbReference type="AlphaFoldDB" id="A0A520KSW6"/>
<dbReference type="SUPFAM" id="SSF47113">
    <property type="entry name" value="Histone-fold"/>
    <property type="match status" value="1"/>
</dbReference>
<sequence>MTDLPIAPIDRIIRKSGAERVSNDARKDLAEILEERGKTIVQEAVKLAKHAGRKTIKTEDIELAVTRV</sequence>
<gene>
    <name evidence="8" type="ORF">EF806_02865</name>
</gene>
<dbReference type="Gene3D" id="1.10.20.10">
    <property type="entry name" value="Histone, subunit A"/>
    <property type="match status" value="1"/>
</dbReference>
<protein>
    <submittedName>
        <fullName evidence="8">Histone family protein</fullName>
    </submittedName>
</protein>
<accession>A0A520KSW6</accession>
<keyword evidence="5" id="KW-0963">Cytoplasm</keyword>
<evidence type="ECO:0000256" key="1">
    <source>
        <dbReference type="ARBA" id="ARBA00004286"/>
    </source>
</evidence>
<dbReference type="Pfam" id="PF00808">
    <property type="entry name" value="CBFD_NFYB_HMF"/>
    <property type="match status" value="1"/>
</dbReference>
<dbReference type="Proteomes" id="UP000317158">
    <property type="component" value="Unassembled WGS sequence"/>
</dbReference>
<comment type="caution">
    <text evidence="8">The sequence shown here is derived from an EMBL/GenBank/DDBJ whole genome shotgun (WGS) entry which is preliminary data.</text>
</comment>
<evidence type="ECO:0000256" key="5">
    <source>
        <dbReference type="ARBA" id="ARBA00022490"/>
    </source>
</evidence>
<dbReference type="InterPro" id="IPR050004">
    <property type="entry name" value="HmfB-like"/>
</dbReference>
<evidence type="ECO:0000313" key="9">
    <source>
        <dbReference type="Proteomes" id="UP000317158"/>
    </source>
</evidence>
<evidence type="ECO:0000256" key="4">
    <source>
        <dbReference type="ARBA" id="ARBA00022454"/>
    </source>
</evidence>
<proteinExistence type="inferred from homology"/>
<evidence type="ECO:0000256" key="2">
    <source>
        <dbReference type="ARBA" id="ARBA00004496"/>
    </source>
</evidence>
<dbReference type="InterPro" id="IPR009072">
    <property type="entry name" value="Histone-fold"/>
</dbReference>
<dbReference type="GO" id="GO:0005737">
    <property type="term" value="C:cytoplasm"/>
    <property type="evidence" value="ECO:0007669"/>
    <property type="project" value="UniProtKB-SubCell"/>
</dbReference>
<dbReference type="NCBIfam" id="NF043032">
    <property type="entry name" value="archaea_histone"/>
    <property type="match status" value="1"/>
</dbReference>
<evidence type="ECO:0000256" key="3">
    <source>
        <dbReference type="ARBA" id="ARBA00008264"/>
    </source>
</evidence>
<evidence type="ECO:0000313" key="8">
    <source>
        <dbReference type="EMBL" id="RZN64999.1"/>
    </source>
</evidence>
<dbReference type="GO" id="GO:0005694">
    <property type="term" value="C:chromosome"/>
    <property type="evidence" value="ECO:0007669"/>
    <property type="project" value="UniProtKB-SubCell"/>
</dbReference>
<reference evidence="8 9" key="1">
    <citation type="journal article" date="2019" name="Nat. Microbiol.">
        <title>Wide diversity of methane and short-chain alkane metabolisms in uncultured archaea.</title>
        <authorList>
            <person name="Borrel G."/>
            <person name="Adam P.S."/>
            <person name="McKay L.J."/>
            <person name="Chen L.X."/>
            <person name="Sierra-Garcia I.N."/>
            <person name="Sieber C.M."/>
            <person name="Letourneur Q."/>
            <person name="Ghozlane A."/>
            <person name="Andersen G.L."/>
            <person name="Li W.J."/>
            <person name="Hallam S.J."/>
            <person name="Muyzer G."/>
            <person name="de Oliveira V.M."/>
            <person name="Inskeep W.P."/>
            <person name="Banfield J.F."/>
            <person name="Gribaldo S."/>
        </authorList>
    </citation>
    <scope>NUCLEOTIDE SEQUENCE [LARGE SCALE GENOMIC DNA]</scope>
    <source>
        <strain evidence="8">NM1a</strain>
    </source>
</reference>
<dbReference type="CDD" id="cd22909">
    <property type="entry name" value="HFD_archaea_histone-like"/>
    <property type="match status" value="1"/>
</dbReference>
<name>A0A520KSW6_METT2</name>
<organism evidence="8 9">
    <name type="scientific">Methanoliparum thermophilum</name>
    <dbReference type="NCBI Taxonomy" id="2491083"/>
    <lineage>
        <taxon>Archaea</taxon>
        <taxon>Methanobacteriati</taxon>
        <taxon>Methanobacteriota</taxon>
        <taxon>Candidatus Methanoliparia</taxon>
        <taxon>Candidatus Methanoliparales</taxon>
        <taxon>Candidatus Methanoliparaceae</taxon>
        <taxon>Candidatus Methanoliparum</taxon>
    </lineage>
</organism>